<name>A0A0D2MI93_9CHLO</name>
<feature type="compositionally biased region" description="Low complexity" evidence="1">
    <location>
        <begin position="186"/>
        <end position="197"/>
    </location>
</feature>
<keyword evidence="2" id="KW-0472">Membrane</keyword>
<organism evidence="3 4">
    <name type="scientific">Monoraphidium neglectum</name>
    <dbReference type="NCBI Taxonomy" id="145388"/>
    <lineage>
        <taxon>Eukaryota</taxon>
        <taxon>Viridiplantae</taxon>
        <taxon>Chlorophyta</taxon>
        <taxon>core chlorophytes</taxon>
        <taxon>Chlorophyceae</taxon>
        <taxon>CS clade</taxon>
        <taxon>Sphaeropleales</taxon>
        <taxon>Selenastraceae</taxon>
        <taxon>Monoraphidium</taxon>
    </lineage>
</organism>
<dbReference type="RefSeq" id="XP_013901764.1">
    <property type="nucleotide sequence ID" value="XM_014046310.1"/>
</dbReference>
<proteinExistence type="predicted"/>
<feature type="region of interest" description="Disordered" evidence="1">
    <location>
        <begin position="383"/>
        <end position="402"/>
    </location>
</feature>
<dbReference type="Proteomes" id="UP000054498">
    <property type="component" value="Unassembled WGS sequence"/>
</dbReference>
<dbReference type="GeneID" id="25738088"/>
<dbReference type="AlphaFoldDB" id="A0A0D2MI93"/>
<gene>
    <name evidence="3" type="ORF">MNEG_5211</name>
</gene>
<feature type="compositionally biased region" description="Acidic residues" evidence="1">
    <location>
        <begin position="383"/>
        <end position="395"/>
    </location>
</feature>
<evidence type="ECO:0000256" key="2">
    <source>
        <dbReference type="SAM" id="Phobius"/>
    </source>
</evidence>
<evidence type="ECO:0000313" key="3">
    <source>
        <dbReference type="EMBL" id="KIZ02745.1"/>
    </source>
</evidence>
<feature type="region of interest" description="Disordered" evidence="1">
    <location>
        <begin position="133"/>
        <end position="248"/>
    </location>
</feature>
<protein>
    <submittedName>
        <fullName evidence="3">Uncharacterized protein</fullName>
    </submittedName>
</protein>
<accession>A0A0D2MI93</accession>
<feature type="compositionally biased region" description="Basic and acidic residues" evidence="1">
    <location>
        <begin position="83"/>
        <end position="98"/>
    </location>
</feature>
<evidence type="ECO:0000313" key="4">
    <source>
        <dbReference type="Proteomes" id="UP000054498"/>
    </source>
</evidence>
<dbReference type="EMBL" id="KK100984">
    <property type="protein sequence ID" value="KIZ02745.1"/>
    <property type="molecule type" value="Genomic_DNA"/>
</dbReference>
<keyword evidence="2" id="KW-0812">Transmembrane</keyword>
<keyword evidence="2" id="KW-1133">Transmembrane helix</keyword>
<feature type="region of interest" description="Disordered" evidence="1">
    <location>
        <begin position="273"/>
        <end position="294"/>
    </location>
</feature>
<feature type="compositionally biased region" description="Low complexity" evidence="1">
    <location>
        <begin position="133"/>
        <end position="156"/>
    </location>
</feature>
<sequence length="402" mass="41697">MDGAEPPQQPQDEGDIGFPGFSPPGVDARSSPTSSLDAVTPEALRSSSAELHPTPSLRRWLSGASDSFRRRGEAAAAQQQQQQDHDEPGNPRSQHEEVPGAGSLFLVNPTNPRDAAPAAVNLFAAGAAPAAPLEHLYQQPAEQQPQQQYDQPSLQYDPPPRQPASLQQPAPPPRQQPPLGPKQLAAREAQQPDAAAPVGEPSKTTHETPKRGKREKRRKPESEDGDADGPEEAQRPRQASGGGGGGSTVYALVVLAGVAAAAAGFALWWRKRGAGQEGAQTGSSAQKPGAKGLDAELDAFDAEMAAMDAEMAAMEVEDVPPPPPRRPAAPAKPAVAQGGPKAPQAAAAAARPQVAVPVDDIDVRDLGDDDVDLDEAALAEVEAELAALEEEEGDDAPVAGAA</sequence>
<feature type="region of interest" description="Disordered" evidence="1">
    <location>
        <begin position="1"/>
        <end position="114"/>
    </location>
</feature>
<feature type="compositionally biased region" description="Low complexity" evidence="1">
    <location>
        <begin position="328"/>
        <end position="353"/>
    </location>
</feature>
<evidence type="ECO:0000256" key="1">
    <source>
        <dbReference type="SAM" id="MobiDB-lite"/>
    </source>
</evidence>
<dbReference type="KEGG" id="mng:MNEG_5211"/>
<feature type="transmembrane region" description="Helical" evidence="2">
    <location>
        <begin position="249"/>
        <end position="269"/>
    </location>
</feature>
<feature type="compositionally biased region" description="Pro residues" evidence="1">
    <location>
        <begin position="169"/>
        <end position="180"/>
    </location>
</feature>
<reference evidence="3 4" key="1">
    <citation type="journal article" date="2013" name="BMC Genomics">
        <title>Reconstruction of the lipid metabolism for the microalga Monoraphidium neglectum from its genome sequence reveals characteristics suitable for biofuel production.</title>
        <authorList>
            <person name="Bogen C."/>
            <person name="Al-Dilaimi A."/>
            <person name="Albersmeier A."/>
            <person name="Wichmann J."/>
            <person name="Grundmann M."/>
            <person name="Rupp O."/>
            <person name="Lauersen K.J."/>
            <person name="Blifernez-Klassen O."/>
            <person name="Kalinowski J."/>
            <person name="Goesmann A."/>
            <person name="Mussgnug J.H."/>
            <person name="Kruse O."/>
        </authorList>
    </citation>
    <scope>NUCLEOTIDE SEQUENCE [LARGE SCALE GENOMIC DNA]</scope>
    <source>
        <strain evidence="3 4">SAG 48.87</strain>
    </source>
</reference>
<feature type="region of interest" description="Disordered" evidence="1">
    <location>
        <begin position="317"/>
        <end position="353"/>
    </location>
</feature>
<keyword evidence="4" id="KW-1185">Reference proteome</keyword>